<dbReference type="Proteomes" id="UP000010482">
    <property type="component" value="Chromosome"/>
</dbReference>
<accession>K9YYM8</accession>
<dbReference type="eggNOG" id="COG3111">
    <property type="taxonomic scope" value="Bacteria"/>
</dbReference>
<feature type="compositionally biased region" description="Acidic residues" evidence="1">
    <location>
        <begin position="268"/>
        <end position="281"/>
    </location>
</feature>
<dbReference type="PATRIC" id="fig|13035.3.peg.3482"/>
<evidence type="ECO:0000256" key="1">
    <source>
        <dbReference type="SAM" id="MobiDB-lite"/>
    </source>
</evidence>
<protein>
    <recommendedName>
        <fullName evidence="4">Calcium-binding protein</fullName>
    </recommendedName>
</protein>
<dbReference type="RefSeq" id="WP_015230576.1">
    <property type="nucleotide sequence ID" value="NC_019780.1"/>
</dbReference>
<dbReference type="eggNOG" id="COG2931">
    <property type="taxonomic scope" value="Bacteria"/>
</dbReference>
<dbReference type="AlphaFoldDB" id="K9YYM8"/>
<dbReference type="InterPro" id="IPR011049">
    <property type="entry name" value="Serralysin-like_metalloprot_C"/>
</dbReference>
<reference evidence="2" key="1">
    <citation type="submission" date="2012-04" db="EMBL/GenBank/DDBJ databases">
        <title>Finished genome of Dactylococcopsis salina PCC 8305.</title>
        <authorList>
            <consortium name="US DOE Joint Genome Institute"/>
            <person name="Gugger M."/>
            <person name="Coursin T."/>
            <person name="Rippka R."/>
            <person name="Tandeau De Marsac N."/>
            <person name="Huntemann M."/>
            <person name="Wei C.-L."/>
            <person name="Han J."/>
            <person name="Detter J.C."/>
            <person name="Han C."/>
            <person name="Tapia R."/>
            <person name="Daligault H."/>
            <person name="Chen A."/>
            <person name="Krypides N."/>
            <person name="Mavromatis K."/>
            <person name="Markowitz V."/>
            <person name="Szeto E."/>
            <person name="Ivanova N."/>
            <person name="Ovchinnikova G."/>
            <person name="Pagani I."/>
            <person name="Pati A."/>
            <person name="Goodwin L."/>
            <person name="Peters L."/>
            <person name="Pitluck S."/>
            <person name="Woyke T."/>
            <person name="Kerfeld C."/>
        </authorList>
    </citation>
    <scope>NUCLEOTIDE SEQUENCE [LARGE SCALE GENOMIC DNA]</scope>
    <source>
        <strain evidence="2">PCC 8305</strain>
    </source>
</reference>
<dbReference type="HOGENOM" id="CLU_563511_0_0_3"/>
<evidence type="ECO:0008006" key="4">
    <source>
        <dbReference type="Google" id="ProtNLM"/>
    </source>
</evidence>
<dbReference type="STRING" id="13035.Dacsa_3066"/>
<dbReference type="SUPFAM" id="SSF51120">
    <property type="entry name" value="beta-Roll"/>
    <property type="match status" value="1"/>
</dbReference>
<dbReference type="KEGG" id="dsl:Dacsa_3066"/>
<organism evidence="2 3">
    <name type="scientific">Dactylococcopsis salina (strain PCC 8305)</name>
    <name type="common">Myxobactron salinum</name>
    <dbReference type="NCBI Taxonomy" id="13035"/>
    <lineage>
        <taxon>Bacteria</taxon>
        <taxon>Bacillati</taxon>
        <taxon>Cyanobacteriota</taxon>
        <taxon>Cyanophyceae</taxon>
        <taxon>Nodosilineales</taxon>
        <taxon>Cymatolegaceae</taxon>
        <taxon>Dactylococcopsis</taxon>
    </lineage>
</organism>
<sequence length="484" mass="53418">METLQIQGQILNIFGNEFILDSSFGNILVDTGPSWYFSLDLEEGEQVTVIGEADDEDFDAFSITRSNGEIISIREPQGPPPWAGERENYRNDFEDDFDDDDDFLTEIAGEVVNIFENEFILNSNGEEILVEANTDSPLNLEVGEEVTVFGEADDEDLDAITITRSNGEVFRFDEDDFDEDDYEDDFDEDDFDEDDRLIEVSGTIVNLVSEELVLDSNGQTFLVEPDSDETLPMSLQVGERITVFGEADDEDLDAITITRSNGEVFRFDEDDDEDDFDEDDFNQSRNNQSEENSNEQEKAIEIANPIAQSMPIFGTTEDNVFPTTNLSQVMTSERSIVFAGSGNDIIDGSGSEGGKRFYAGSGDDILIAGHGNHLFGNSGDDSLFVTDGGDNTLIGGLGADTFYLATADIPQTMNLVRDFTLGEDTIAIAGFERLTWEDITLSSAGSSTIVTIFDQDIARLAQTTPESLSSEDFSFPLPLTDFIP</sequence>
<gene>
    <name evidence="2" type="ORF">Dacsa_3066</name>
</gene>
<dbReference type="OrthoDB" id="453444at2"/>
<evidence type="ECO:0000313" key="3">
    <source>
        <dbReference type="Proteomes" id="UP000010482"/>
    </source>
</evidence>
<evidence type="ECO:0000313" key="2">
    <source>
        <dbReference type="EMBL" id="AFZ51597.1"/>
    </source>
</evidence>
<feature type="region of interest" description="Disordered" evidence="1">
    <location>
        <begin position="267"/>
        <end position="296"/>
    </location>
</feature>
<dbReference type="PRINTS" id="PR00313">
    <property type="entry name" value="CABNDNGRPT"/>
</dbReference>
<dbReference type="EMBL" id="CP003944">
    <property type="protein sequence ID" value="AFZ51597.1"/>
    <property type="molecule type" value="Genomic_DNA"/>
</dbReference>
<name>K9YYM8_DACS8</name>
<dbReference type="Gene3D" id="2.150.10.10">
    <property type="entry name" value="Serralysin-like metalloprotease, C-terminal"/>
    <property type="match status" value="1"/>
</dbReference>
<dbReference type="InterPro" id="IPR036700">
    <property type="entry name" value="BOBF_sf"/>
</dbReference>
<proteinExistence type="predicted"/>
<keyword evidence="3" id="KW-1185">Reference proteome</keyword>
<dbReference type="SUPFAM" id="SSF101756">
    <property type="entry name" value="Hypothetical protein YgiW"/>
    <property type="match status" value="1"/>
</dbReference>